<feature type="transmembrane region" description="Helical" evidence="1">
    <location>
        <begin position="7"/>
        <end position="27"/>
    </location>
</feature>
<protein>
    <submittedName>
        <fullName evidence="2">Uncharacterized protein</fullName>
    </submittedName>
</protein>
<keyword evidence="1" id="KW-1133">Transmembrane helix</keyword>
<keyword evidence="1" id="KW-0812">Transmembrane</keyword>
<keyword evidence="1" id="KW-0472">Membrane</keyword>
<name>A0A9D2SW36_9FIRM</name>
<reference evidence="2" key="1">
    <citation type="journal article" date="2021" name="PeerJ">
        <title>Extensive microbial diversity within the chicken gut microbiome revealed by metagenomics and culture.</title>
        <authorList>
            <person name="Gilroy R."/>
            <person name="Ravi A."/>
            <person name="Getino M."/>
            <person name="Pursley I."/>
            <person name="Horton D.L."/>
            <person name="Alikhan N.F."/>
            <person name="Baker D."/>
            <person name="Gharbi K."/>
            <person name="Hall N."/>
            <person name="Watson M."/>
            <person name="Adriaenssens E.M."/>
            <person name="Foster-Nyarko E."/>
            <person name="Jarju S."/>
            <person name="Secka A."/>
            <person name="Antonio M."/>
            <person name="Oren A."/>
            <person name="Chaudhuri R.R."/>
            <person name="La Ragione R."/>
            <person name="Hildebrand F."/>
            <person name="Pallen M.J."/>
        </authorList>
    </citation>
    <scope>NUCLEOTIDE SEQUENCE</scope>
    <source>
        <strain evidence="2">CHK187-11901</strain>
    </source>
</reference>
<proteinExistence type="predicted"/>
<feature type="transmembrane region" description="Helical" evidence="1">
    <location>
        <begin position="39"/>
        <end position="61"/>
    </location>
</feature>
<comment type="caution">
    <text evidence="2">The sequence shown here is derived from an EMBL/GenBank/DDBJ whole genome shotgun (WGS) entry which is preliminary data.</text>
</comment>
<accession>A0A9D2SW36</accession>
<dbReference type="Proteomes" id="UP000823896">
    <property type="component" value="Unassembled WGS sequence"/>
</dbReference>
<gene>
    <name evidence="2" type="ORF">H9702_09135</name>
</gene>
<evidence type="ECO:0000256" key="1">
    <source>
        <dbReference type="SAM" id="Phobius"/>
    </source>
</evidence>
<sequence>MNKKTVILLVFTLFMWYTGIKGTMFVLSNPDFAYNGLPLWGVHCILAGYLLIGVAITIMTISSWAKSRHSGHAA</sequence>
<organism evidence="2 3">
    <name type="scientific">Candidatus Merdibacter merdavium</name>
    <dbReference type="NCBI Taxonomy" id="2838692"/>
    <lineage>
        <taxon>Bacteria</taxon>
        <taxon>Bacillati</taxon>
        <taxon>Bacillota</taxon>
        <taxon>Erysipelotrichia</taxon>
        <taxon>Erysipelotrichales</taxon>
        <taxon>Erysipelotrichaceae</taxon>
        <taxon>Merdibacter</taxon>
    </lineage>
</organism>
<evidence type="ECO:0000313" key="3">
    <source>
        <dbReference type="Proteomes" id="UP000823896"/>
    </source>
</evidence>
<evidence type="ECO:0000313" key="2">
    <source>
        <dbReference type="EMBL" id="HJC37272.1"/>
    </source>
</evidence>
<dbReference type="AlphaFoldDB" id="A0A9D2SW36"/>
<dbReference type="EMBL" id="DWWM01000056">
    <property type="protein sequence ID" value="HJC37272.1"/>
    <property type="molecule type" value="Genomic_DNA"/>
</dbReference>
<reference evidence="2" key="2">
    <citation type="submission" date="2021-04" db="EMBL/GenBank/DDBJ databases">
        <authorList>
            <person name="Gilroy R."/>
        </authorList>
    </citation>
    <scope>NUCLEOTIDE SEQUENCE</scope>
    <source>
        <strain evidence="2">CHK187-11901</strain>
    </source>
</reference>